<accession>A0ABP0GI61</accession>
<evidence type="ECO:0000313" key="2">
    <source>
        <dbReference type="Proteomes" id="UP001642483"/>
    </source>
</evidence>
<comment type="caution">
    <text evidence="1">The sequence shown here is derived from an EMBL/GenBank/DDBJ whole genome shotgun (WGS) entry which is preliminary data.</text>
</comment>
<organism evidence="1 2">
    <name type="scientific">Clavelina lepadiformis</name>
    <name type="common">Light-bulb sea squirt</name>
    <name type="synonym">Ascidia lepadiformis</name>
    <dbReference type="NCBI Taxonomy" id="159417"/>
    <lineage>
        <taxon>Eukaryota</taxon>
        <taxon>Metazoa</taxon>
        <taxon>Chordata</taxon>
        <taxon>Tunicata</taxon>
        <taxon>Ascidiacea</taxon>
        <taxon>Aplousobranchia</taxon>
        <taxon>Clavelinidae</taxon>
        <taxon>Clavelina</taxon>
    </lineage>
</organism>
<dbReference type="Proteomes" id="UP001642483">
    <property type="component" value="Unassembled WGS sequence"/>
</dbReference>
<name>A0ABP0GI61_CLALP</name>
<gene>
    <name evidence="1" type="ORF">CVLEPA_LOCUS23127</name>
</gene>
<protein>
    <submittedName>
        <fullName evidence="1">Uncharacterized protein</fullName>
    </submittedName>
</protein>
<proteinExistence type="predicted"/>
<keyword evidence="2" id="KW-1185">Reference proteome</keyword>
<evidence type="ECO:0000313" key="1">
    <source>
        <dbReference type="EMBL" id="CAK8690514.1"/>
    </source>
</evidence>
<dbReference type="EMBL" id="CAWYQH010000119">
    <property type="protein sequence ID" value="CAK8690514.1"/>
    <property type="molecule type" value="Genomic_DNA"/>
</dbReference>
<reference evidence="1 2" key="1">
    <citation type="submission" date="2024-02" db="EMBL/GenBank/DDBJ databases">
        <authorList>
            <person name="Daric V."/>
            <person name="Darras S."/>
        </authorList>
    </citation>
    <scope>NUCLEOTIDE SEQUENCE [LARGE SCALE GENOMIC DNA]</scope>
</reference>
<sequence length="130" mass="14754">MMKSWILAGPCGQVYCHGEAPTRCPTTTHVDRILRCEGHRPLQVLATRPNDQPACLQRDAAAFNSFSAQEEATGGRFTMTTHLPTLHKKAVTTELRRIPEKSFQECMQAWQRRMGKCIRHQEDYIEGGNL</sequence>